<keyword evidence="1" id="KW-1185">Reference proteome</keyword>
<reference evidence="2" key="2">
    <citation type="submission" date="2020-04" db="EMBL/GenBank/DDBJ databases">
        <authorList>
            <consortium name="NCBI Genome Project"/>
        </authorList>
    </citation>
    <scope>NUCLEOTIDE SEQUENCE</scope>
    <source>
        <strain evidence="2">CBS 342.82</strain>
    </source>
</reference>
<proteinExistence type="predicted"/>
<evidence type="ECO:0000313" key="2">
    <source>
        <dbReference type="RefSeq" id="XP_033462734.1"/>
    </source>
</evidence>
<reference evidence="2" key="1">
    <citation type="submission" date="2020-01" db="EMBL/GenBank/DDBJ databases">
        <authorList>
            <consortium name="DOE Joint Genome Institute"/>
            <person name="Haridas S."/>
            <person name="Albert R."/>
            <person name="Binder M."/>
            <person name="Bloem J."/>
            <person name="Labutti K."/>
            <person name="Salamov A."/>
            <person name="Andreopoulos B."/>
            <person name="Baker S.E."/>
            <person name="Barry K."/>
            <person name="Bills G."/>
            <person name="Bluhm B.H."/>
            <person name="Cannon C."/>
            <person name="Castanera R."/>
            <person name="Culley D.E."/>
            <person name="Daum C."/>
            <person name="Ezra D."/>
            <person name="Gonzalez J.B."/>
            <person name="Henrissat B."/>
            <person name="Kuo A."/>
            <person name="Liang C."/>
            <person name="Lipzen A."/>
            <person name="Lutzoni F."/>
            <person name="Magnuson J."/>
            <person name="Mondo S."/>
            <person name="Nolan M."/>
            <person name="Ohm R."/>
            <person name="Pangilinan J."/>
            <person name="Park H.-J."/>
            <person name="Ramirez L."/>
            <person name="Alfaro M."/>
            <person name="Sun H."/>
            <person name="Tritt A."/>
            <person name="Yoshinaga Y."/>
            <person name="Zwiers L.-H."/>
            <person name="Turgeon B.G."/>
            <person name="Goodwin S.B."/>
            <person name="Spatafora J.W."/>
            <person name="Crous P.W."/>
            <person name="Grigoriev I.V."/>
        </authorList>
    </citation>
    <scope>NUCLEOTIDE SEQUENCE</scope>
    <source>
        <strain evidence="2">CBS 342.82</strain>
    </source>
</reference>
<gene>
    <name evidence="2" type="ORF">K489DRAFT_378228</name>
</gene>
<dbReference type="AlphaFoldDB" id="A0A6J3MCU3"/>
<dbReference type="Proteomes" id="UP000504637">
    <property type="component" value="Unplaced"/>
</dbReference>
<reference evidence="2" key="3">
    <citation type="submission" date="2025-08" db="UniProtKB">
        <authorList>
            <consortium name="RefSeq"/>
        </authorList>
    </citation>
    <scope>IDENTIFICATION</scope>
    <source>
        <strain evidence="2">CBS 342.82</strain>
    </source>
</reference>
<dbReference type="OrthoDB" id="4487429at2759"/>
<sequence length="284" mass="32617">MWASWANAIKHEYNSIILWPRKSPPFFDMDRPSPIANNSAYLDDRMHNPSLRTFGPGNPRDHNLRISQRTLIGEYGIDLHGWPSRGGCIILENVGPADFDYLQLDPLDPPLRRDSDQSAEDVFCQKLLRLGATWWDSERRRRFICKLENGDEEAHDAVAANERLVPTRRERGWVRVAWPSHPPGALCVLDCEKIIMGRNGKEKMRPRNCGILRLARTMDERCIVLQRMGGIIYSSIEEYSGPTFIKAWEDNHHGEVGKLIREEFIDPAKYGGRPDDALNRFVPS</sequence>
<accession>A0A6J3MCU3</accession>
<name>A0A6J3MCU3_9PEZI</name>
<protein>
    <submittedName>
        <fullName evidence="2">Uncharacterized protein</fullName>
    </submittedName>
</protein>
<dbReference type="RefSeq" id="XP_033462734.1">
    <property type="nucleotide sequence ID" value="XM_033604359.1"/>
</dbReference>
<dbReference type="GeneID" id="54362159"/>
<organism evidence="2">
    <name type="scientific">Dissoconium aciculare CBS 342.82</name>
    <dbReference type="NCBI Taxonomy" id="1314786"/>
    <lineage>
        <taxon>Eukaryota</taxon>
        <taxon>Fungi</taxon>
        <taxon>Dikarya</taxon>
        <taxon>Ascomycota</taxon>
        <taxon>Pezizomycotina</taxon>
        <taxon>Dothideomycetes</taxon>
        <taxon>Dothideomycetidae</taxon>
        <taxon>Mycosphaerellales</taxon>
        <taxon>Dissoconiaceae</taxon>
        <taxon>Dissoconium</taxon>
    </lineage>
</organism>
<evidence type="ECO:0000313" key="1">
    <source>
        <dbReference type="Proteomes" id="UP000504637"/>
    </source>
</evidence>